<proteinExistence type="predicted"/>
<organism evidence="1 2">
    <name type="scientific">Mikania micrantha</name>
    <name type="common">bitter vine</name>
    <dbReference type="NCBI Taxonomy" id="192012"/>
    <lineage>
        <taxon>Eukaryota</taxon>
        <taxon>Viridiplantae</taxon>
        <taxon>Streptophyta</taxon>
        <taxon>Embryophyta</taxon>
        <taxon>Tracheophyta</taxon>
        <taxon>Spermatophyta</taxon>
        <taxon>Magnoliopsida</taxon>
        <taxon>eudicotyledons</taxon>
        <taxon>Gunneridae</taxon>
        <taxon>Pentapetalae</taxon>
        <taxon>asterids</taxon>
        <taxon>campanulids</taxon>
        <taxon>Asterales</taxon>
        <taxon>Asteraceae</taxon>
        <taxon>Asteroideae</taxon>
        <taxon>Heliantheae alliance</taxon>
        <taxon>Eupatorieae</taxon>
        <taxon>Mikania</taxon>
    </lineage>
</organism>
<sequence>MSAGISSDLHHLMGKENHLIFPNDFPYEYATTYSTESRTEMAGLTHRFSRSVSLQEPPFNFKEKKIFSGLPESTLCRSASGYSPAPLPPLDVKKDEEAWNLIYAAAEEIARMRIRMSVIGVPHGFEHPRRSQWQRYLCRNGGGSAWYPPQVQNQRKHVVDGPGGGCDSGYTPATRECVGTGVFLPRRYYCSSNTPAGIIKSSPKSFYPITGPLQLQAHINDGFVSRCGNSSSVFRSELSLIK</sequence>
<protein>
    <submittedName>
        <fullName evidence="1">Uncharacterized protein</fullName>
    </submittedName>
</protein>
<reference evidence="1 2" key="1">
    <citation type="submission" date="2019-05" db="EMBL/GenBank/DDBJ databases">
        <title>Mikania micrantha, genome provides insights into the molecular mechanism of rapid growth.</title>
        <authorList>
            <person name="Liu B."/>
        </authorList>
    </citation>
    <scope>NUCLEOTIDE SEQUENCE [LARGE SCALE GENOMIC DNA]</scope>
    <source>
        <strain evidence="1">NLD-2019</strain>
        <tissue evidence="1">Leaf</tissue>
    </source>
</reference>
<name>A0A5N6LU84_9ASTR</name>
<gene>
    <name evidence="1" type="ORF">E3N88_38525</name>
</gene>
<dbReference type="PANTHER" id="PTHR33356:SF17">
    <property type="entry name" value="TPX2 CENTRAL DOMAIN-CONTAINING PROTEIN"/>
    <property type="match status" value="1"/>
</dbReference>
<dbReference type="EMBL" id="SZYD01000018">
    <property type="protein sequence ID" value="KAD2805148.1"/>
    <property type="molecule type" value="Genomic_DNA"/>
</dbReference>
<evidence type="ECO:0000313" key="2">
    <source>
        <dbReference type="Proteomes" id="UP000326396"/>
    </source>
</evidence>
<dbReference type="PANTHER" id="PTHR33356">
    <property type="entry name" value="TIP41-LIKE PROTEIN"/>
    <property type="match status" value="1"/>
</dbReference>
<evidence type="ECO:0000313" key="1">
    <source>
        <dbReference type="EMBL" id="KAD2805148.1"/>
    </source>
</evidence>
<accession>A0A5N6LU84</accession>
<dbReference type="OrthoDB" id="1060058at2759"/>
<dbReference type="AlphaFoldDB" id="A0A5N6LU84"/>
<comment type="caution">
    <text evidence="1">The sequence shown here is derived from an EMBL/GenBank/DDBJ whole genome shotgun (WGS) entry which is preliminary data.</text>
</comment>
<dbReference type="Proteomes" id="UP000326396">
    <property type="component" value="Linkage Group LG8"/>
</dbReference>
<keyword evidence="2" id="KW-1185">Reference proteome</keyword>